<evidence type="ECO:0000256" key="1">
    <source>
        <dbReference type="SAM" id="MobiDB-lite"/>
    </source>
</evidence>
<feature type="compositionally biased region" description="Acidic residues" evidence="1">
    <location>
        <begin position="42"/>
        <end position="54"/>
    </location>
</feature>
<dbReference type="AlphaFoldDB" id="A0A1E3BTM4"/>
<evidence type="ECO:0000313" key="4">
    <source>
        <dbReference type="Proteomes" id="UP000094569"/>
    </source>
</evidence>
<feature type="compositionally biased region" description="Polar residues" evidence="1">
    <location>
        <begin position="29"/>
        <end position="40"/>
    </location>
</feature>
<comment type="caution">
    <text evidence="2">The sequence shown here is derived from an EMBL/GenBank/DDBJ whole genome shotgun (WGS) entry which is preliminary data.</text>
</comment>
<accession>A0A1E3BTM4</accession>
<sequence length="84" mass="9251">MSIHRTQPWIVVEKWKLQRKPQPSHAALNESTKATDQAGNQDIEEDMEGTGDDDQVSKVPAKTQEIVIIPGHDTTITTIGGPFS</sequence>
<proteinExistence type="predicted"/>
<name>A0A1E3BTM4_ASPCR</name>
<reference evidence="2 4" key="1">
    <citation type="journal article" date="2016" name="BMC Genomics">
        <title>Comparative genomic and transcriptomic analyses of the Fuzhuan brick tea-fermentation fungus Aspergillus cristatus.</title>
        <authorList>
            <person name="Ge Y."/>
            <person name="Wang Y."/>
            <person name="Liu Y."/>
            <person name="Tan Y."/>
            <person name="Ren X."/>
            <person name="Zhang X."/>
            <person name="Hyde K.D."/>
            <person name="Liu Y."/>
            <person name="Liu Z."/>
        </authorList>
    </citation>
    <scope>NUCLEOTIDE SEQUENCE [LARGE SCALE GENOMIC DNA]</scope>
    <source>
        <strain evidence="2 4">GZAAS20.1005</strain>
    </source>
</reference>
<dbReference type="EMBL" id="JXNT01000001">
    <property type="protein sequence ID" value="ODM24379.1"/>
    <property type="molecule type" value="Genomic_DNA"/>
</dbReference>
<dbReference type="EMBL" id="JXNT01000001">
    <property type="protein sequence ID" value="ODM24323.1"/>
    <property type="molecule type" value="Genomic_DNA"/>
</dbReference>
<feature type="region of interest" description="Disordered" evidence="1">
    <location>
        <begin position="17"/>
        <end position="59"/>
    </location>
</feature>
<evidence type="ECO:0000313" key="3">
    <source>
        <dbReference type="EMBL" id="ODM24379.1"/>
    </source>
</evidence>
<dbReference type="VEuPathDB" id="FungiDB:SI65_01969"/>
<protein>
    <submittedName>
        <fullName evidence="2">Uncharacterized protein</fullName>
    </submittedName>
</protein>
<organism evidence="2 4">
    <name type="scientific">Aspergillus cristatus</name>
    <name type="common">Chinese Fuzhuan brick tea-fermentation fungus</name>
    <name type="synonym">Eurotium cristatum</name>
    <dbReference type="NCBI Taxonomy" id="573508"/>
    <lineage>
        <taxon>Eukaryota</taxon>
        <taxon>Fungi</taxon>
        <taxon>Dikarya</taxon>
        <taxon>Ascomycota</taxon>
        <taxon>Pezizomycotina</taxon>
        <taxon>Eurotiomycetes</taxon>
        <taxon>Eurotiomycetidae</taxon>
        <taxon>Eurotiales</taxon>
        <taxon>Aspergillaceae</taxon>
        <taxon>Aspergillus</taxon>
        <taxon>Aspergillus subgen. Aspergillus</taxon>
    </lineage>
</organism>
<dbReference type="VEuPathDB" id="FungiDB:SI65_01913"/>
<evidence type="ECO:0000313" key="2">
    <source>
        <dbReference type="EMBL" id="ODM24323.1"/>
    </source>
</evidence>
<gene>
    <name evidence="2" type="ORF">SI65_01913</name>
    <name evidence="3" type="ORF">SI65_01969</name>
</gene>
<keyword evidence="4" id="KW-1185">Reference proteome</keyword>
<dbReference type="Proteomes" id="UP000094569">
    <property type="component" value="Unassembled WGS sequence"/>
</dbReference>